<dbReference type="EMBL" id="JBHUEM010000028">
    <property type="protein sequence ID" value="MFD1738071.1"/>
    <property type="molecule type" value="Genomic_DNA"/>
</dbReference>
<proteinExistence type="predicted"/>
<gene>
    <name evidence="2" type="ORF">ACFSCX_16165</name>
</gene>
<reference evidence="3" key="1">
    <citation type="journal article" date="2019" name="Int. J. Syst. Evol. Microbiol.">
        <title>The Global Catalogue of Microorganisms (GCM) 10K type strain sequencing project: providing services to taxonomists for standard genome sequencing and annotation.</title>
        <authorList>
            <consortium name="The Broad Institute Genomics Platform"/>
            <consortium name="The Broad Institute Genome Sequencing Center for Infectious Disease"/>
            <person name="Wu L."/>
            <person name="Ma J."/>
        </authorList>
    </citation>
    <scope>NUCLEOTIDE SEQUENCE [LARGE SCALE GENOMIC DNA]</scope>
    <source>
        <strain evidence="3">CCUG 49339</strain>
    </source>
</reference>
<name>A0ABW4LUF2_9BACI</name>
<keyword evidence="3" id="KW-1185">Reference proteome</keyword>
<dbReference type="Proteomes" id="UP001597214">
    <property type="component" value="Unassembled WGS sequence"/>
</dbReference>
<comment type="caution">
    <text evidence="2">The sequence shown here is derived from an EMBL/GenBank/DDBJ whole genome shotgun (WGS) entry which is preliminary data.</text>
</comment>
<organism evidence="2 3">
    <name type="scientific">Bacillus salitolerans</name>
    <dbReference type="NCBI Taxonomy" id="1437434"/>
    <lineage>
        <taxon>Bacteria</taxon>
        <taxon>Bacillati</taxon>
        <taxon>Bacillota</taxon>
        <taxon>Bacilli</taxon>
        <taxon>Bacillales</taxon>
        <taxon>Bacillaceae</taxon>
        <taxon>Bacillus</taxon>
    </lineage>
</organism>
<protein>
    <submittedName>
        <fullName evidence="2">Transposase family protein</fullName>
    </submittedName>
</protein>
<accession>A0ABW4LUF2</accession>
<dbReference type="InterPro" id="IPR029261">
    <property type="entry name" value="Transposase_Znf"/>
</dbReference>
<evidence type="ECO:0000313" key="2">
    <source>
        <dbReference type="EMBL" id="MFD1738071.1"/>
    </source>
</evidence>
<evidence type="ECO:0000313" key="3">
    <source>
        <dbReference type="Proteomes" id="UP001597214"/>
    </source>
</evidence>
<evidence type="ECO:0000259" key="1">
    <source>
        <dbReference type="Pfam" id="PF14690"/>
    </source>
</evidence>
<dbReference type="Pfam" id="PF14690">
    <property type="entry name" value="Zn_ribbon_ISL3"/>
    <property type="match status" value="1"/>
</dbReference>
<sequence>MLSVSLELPEFEVVKQEDLGYCFLVVVQKKSLEERCSFCGFFSSFVHDRRTRKVRDLNILNKPVYLLIRGSCRKSPQ</sequence>
<dbReference type="RefSeq" id="WP_377929286.1">
    <property type="nucleotide sequence ID" value="NZ_JBHUEM010000028.1"/>
</dbReference>
<feature type="domain" description="Transposase IS204/IS1001/IS1096/IS1165 zinc-finger" evidence="1">
    <location>
        <begin position="34"/>
        <end position="69"/>
    </location>
</feature>